<feature type="domain" description="DNA2/NAM7 helicase-like C-terminal" evidence="8">
    <location>
        <begin position="465"/>
        <end position="672"/>
    </location>
</feature>
<dbReference type="InterPro" id="IPR027417">
    <property type="entry name" value="P-loop_NTPase"/>
</dbReference>
<evidence type="ECO:0000313" key="9">
    <source>
        <dbReference type="EMBL" id="KAJ2862019.1"/>
    </source>
</evidence>
<dbReference type="Pfam" id="PF13086">
    <property type="entry name" value="AAA_11"/>
    <property type="match status" value="2"/>
</dbReference>
<dbReference type="InterPro" id="IPR041677">
    <property type="entry name" value="DNA2/NAM7_AAA_11"/>
</dbReference>
<accession>A0A9W8M240</accession>
<dbReference type="SUPFAM" id="SSF52540">
    <property type="entry name" value="P-loop containing nucleoside triphosphate hydrolases"/>
    <property type="match status" value="1"/>
</dbReference>
<evidence type="ECO:0000256" key="3">
    <source>
        <dbReference type="ARBA" id="ARBA00022801"/>
    </source>
</evidence>
<comment type="caution">
    <text evidence="9">The sequence shown here is derived from an EMBL/GenBank/DDBJ whole genome shotgun (WGS) entry which is preliminary data.</text>
</comment>
<dbReference type="GO" id="GO:0016787">
    <property type="term" value="F:hydrolase activity"/>
    <property type="evidence" value="ECO:0007669"/>
    <property type="project" value="UniProtKB-KW"/>
</dbReference>
<feature type="non-terminal residue" evidence="9">
    <location>
        <position position="698"/>
    </location>
</feature>
<evidence type="ECO:0000256" key="6">
    <source>
        <dbReference type="SAM" id="MobiDB-lite"/>
    </source>
</evidence>
<evidence type="ECO:0000313" key="10">
    <source>
        <dbReference type="Proteomes" id="UP001140074"/>
    </source>
</evidence>
<protein>
    <recommendedName>
        <fullName evidence="11">P-loop containing nucleoside triphosphate hydrolase protein</fullName>
    </recommendedName>
</protein>
<evidence type="ECO:0000256" key="2">
    <source>
        <dbReference type="ARBA" id="ARBA00022741"/>
    </source>
</evidence>
<dbReference type="Proteomes" id="UP001140074">
    <property type="component" value="Unassembled WGS sequence"/>
</dbReference>
<dbReference type="InterPro" id="IPR047187">
    <property type="entry name" value="SF1_C_Upf1"/>
</dbReference>
<dbReference type="GO" id="GO:0043139">
    <property type="term" value="F:5'-3' DNA helicase activity"/>
    <property type="evidence" value="ECO:0007669"/>
    <property type="project" value="TreeGrafter"/>
</dbReference>
<dbReference type="Pfam" id="PF13087">
    <property type="entry name" value="AAA_12"/>
    <property type="match status" value="1"/>
</dbReference>
<keyword evidence="4" id="KW-0347">Helicase</keyword>
<evidence type="ECO:0000259" key="8">
    <source>
        <dbReference type="Pfam" id="PF13087"/>
    </source>
</evidence>
<keyword evidence="3" id="KW-0378">Hydrolase</keyword>
<dbReference type="PANTHER" id="PTHR43788:SF8">
    <property type="entry name" value="DNA-BINDING PROTEIN SMUBP-2"/>
    <property type="match status" value="1"/>
</dbReference>
<feature type="domain" description="DNA2/NAM7 helicase helicase" evidence="7">
    <location>
        <begin position="237"/>
        <end position="331"/>
    </location>
</feature>
<evidence type="ECO:0000256" key="1">
    <source>
        <dbReference type="ARBA" id="ARBA00007913"/>
    </source>
</evidence>
<keyword evidence="2" id="KW-0547">Nucleotide-binding</keyword>
<sequence length="698" mass="75484">MYANNFNRRGRENFGSGSASRGRTPRSYTWTWKPIRDGSRNNYPAITDFVNQHAALVECDRNNVLKKMTHLLSTMSVTELEASGYAVAGLRVAEQRSTSYSAAEVRLEAAPEDKLIPPTVMRIGETVRIDDAANDDVIRSFDLDAVSPVMGTAASIGLSELIISLGSGQKIAAYWSNGCSISKLIFDVPFKRMLIALRDLANYPRTRPSLQQVVFLGTKPRFYGQALSDSDFVDESLNQLQKDAVQLAMTTNAIALVHGPPGTGKTRVLIEIIRQLLRRKQHVLVCVPSNVSLDNIAEYLASIPGISMIRTCRPSRFSPDPKSFSLDSLKARSAGDGDSSSPADQSVAELTHTLSGISLSASSFSPHEGSTGAMSNSAIIRSKRVVLSSLINAGGRDLRGDCGGFDVVIIDNATQAFEGESWIAALKVPKLILAGDSNQLYPVLKDVDGSAVIANGGLGSQPPQMTLFERVRSKHGDKVTLNLQVQYCMHADIMQVSADELYQGKVVADISVAGHVLCDLEHVEANEYTRTPLVLMDTAGCEITESLYGSGTFKGRTTMMSAGPKSWINMGEAQLAMAHVKKLVAAGVDINDIAVLSFYDAQVALLKCLGGERYPGLEIGPIDAFQGCEKKAVVLSMVRSNPVREVGFLKDVRLMNVALIPARHHLCVIADSSTVSEGDPFLRVLFVHLKAKALVLQP</sequence>
<dbReference type="EMBL" id="JANBUY010000190">
    <property type="protein sequence ID" value="KAJ2862019.1"/>
    <property type="molecule type" value="Genomic_DNA"/>
</dbReference>
<dbReference type="CDD" id="cd18808">
    <property type="entry name" value="SF1_C_Upf1"/>
    <property type="match status" value="1"/>
</dbReference>
<feature type="domain" description="DNA2/NAM7 helicase helicase" evidence="7">
    <location>
        <begin position="377"/>
        <end position="445"/>
    </location>
</feature>
<dbReference type="Gene3D" id="3.40.50.300">
    <property type="entry name" value="P-loop containing nucleotide triphosphate hydrolases"/>
    <property type="match status" value="2"/>
</dbReference>
<evidence type="ECO:0008006" key="11">
    <source>
        <dbReference type="Google" id="ProtNLM"/>
    </source>
</evidence>
<evidence type="ECO:0000259" key="7">
    <source>
        <dbReference type="Pfam" id="PF13086"/>
    </source>
</evidence>
<name>A0A9W8M240_9FUNG</name>
<evidence type="ECO:0000256" key="4">
    <source>
        <dbReference type="ARBA" id="ARBA00022806"/>
    </source>
</evidence>
<evidence type="ECO:0000256" key="5">
    <source>
        <dbReference type="ARBA" id="ARBA00022840"/>
    </source>
</evidence>
<organism evidence="9 10">
    <name type="scientific">Coemansia aciculifera</name>
    <dbReference type="NCBI Taxonomy" id="417176"/>
    <lineage>
        <taxon>Eukaryota</taxon>
        <taxon>Fungi</taxon>
        <taxon>Fungi incertae sedis</taxon>
        <taxon>Zoopagomycota</taxon>
        <taxon>Kickxellomycotina</taxon>
        <taxon>Kickxellomycetes</taxon>
        <taxon>Kickxellales</taxon>
        <taxon>Kickxellaceae</taxon>
        <taxon>Coemansia</taxon>
    </lineage>
</organism>
<dbReference type="InterPro" id="IPR050534">
    <property type="entry name" value="Coronavir_polyprotein_1ab"/>
</dbReference>
<reference evidence="9" key="1">
    <citation type="submission" date="2022-07" db="EMBL/GenBank/DDBJ databases">
        <title>Phylogenomic reconstructions and comparative analyses of Kickxellomycotina fungi.</title>
        <authorList>
            <person name="Reynolds N.K."/>
            <person name="Stajich J.E."/>
            <person name="Barry K."/>
            <person name="Grigoriev I.V."/>
            <person name="Crous P."/>
            <person name="Smith M.E."/>
        </authorList>
    </citation>
    <scope>NUCLEOTIDE SEQUENCE</scope>
    <source>
        <strain evidence="9">RSA 476</strain>
    </source>
</reference>
<proteinExistence type="inferred from homology"/>
<feature type="region of interest" description="Disordered" evidence="6">
    <location>
        <begin position="1"/>
        <end position="25"/>
    </location>
</feature>
<dbReference type="PANTHER" id="PTHR43788">
    <property type="entry name" value="DNA2/NAM7 HELICASE FAMILY MEMBER"/>
    <property type="match status" value="1"/>
</dbReference>
<keyword evidence="5" id="KW-0067">ATP-binding</keyword>
<feature type="compositionally biased region" description="Low complexity" evidence="6">
    <location>
        <begin position="1"/>
        <end position="18"/>
    </location>
</feature>
<gene>
    <name evidence="9" type="ORF">GGH94_004528</name>
</gene>
<dbReference type="AlphaFoldDB" id="A0A9W8M240"/>
<dbReference type="Gene3D" id="2.40.30.270">
    <property type="match status" value="1"/>
</dbReference>
<dbReference type="GO" id="GO:0005524">
    <property type="term" value="F:ATP binding"/>
    <property type="evidence" value="ECO:0007669"/>
    <property type="project" value="UniProtKB-KW"/>
</dbReference>
<comment type="similarity">
    <text evidence="1">Belongs to the DNA2/NAM7 helicase family.</text>
</comment>
<keyword evidence="10" id="KW-1185">Reference proteome</keyword>
<dbReference type="InterPro" id="IPR041679">
    <property type="entry name" value="DNA2/NAM7-like_C"/>
</dbReference>